<evidence type="ECO:0000313" key="1">
    <source>
        <dbReference type="EMBL" id="MCU6695684.1"/>
    </source>
</evidence>
<dbReference type="NCBIfam" id="TIGR01784">
    <property type="entry name" value="T_den_put_tspse"/>
    <property type="match status" value="1"/>
</dbReference>
<protein>
    <submittedName>
        <fullName evidence="1">Rpn family recombination-promoting nuclease/putative transposase</fullName>
    </submittedName>
</protein>
<accession>A0ABT2RTP0</accession>
<reference evidence="1 2" key="1">
    <citation type="journal article" date="2021" name="ISME Commun">
        <title>Automated analysis of genomic sequences facilitates high-throughput and comprehensive description of bacteria.</title>
        <authorList>
            <person name="Hitch T.C.A."/>
        </authorList>
    </citation>
    <scope>NUCLEOTIDE SEQUENCE [LARGE SCALE GENOMIC DNA]</scope>
    <source>
        <strain evidence="1 2">Sanger_04</strain>
    </source>
</reference>
<dbReference type="EMBL" id="JAOQKC010000002">
    <property type="protein sequence ID" value="MCU6695684.1"/>
    <property type="molecule type" value="Genomic_DNA"/>
</dbReference>
<dbReference type="PANTHER" id="PTHR41317:SF1">
    <property type="entry name" value="PD-(D_E)XK NUCLEASE FAMILY TRANSPOSASE"/>
    <property type="match status" value="1"/>
</dbReference>
<dbReference type="RefSeq" id="WP_262670597.1">
    <property type="nucleotide sequence ID" value="NZ_JAOQKC010000002.1"/>
</dbReference>
<comment type="caution">
    <text evidence="1">The sequence shown here is derived from an EMBL/GenBank/DDBJ whole genome shotgun (WGS) entry which is preliminary data.</text>
</comment>
<keyword evidence="2" id="KW-1185">Reference proteome</keyword>
<evidence type="ECO:0000313" key="2">
    <source>
        <dbReference type="Proteomes" id="UP001652461"/>
    </source>
</evidence>
<dbReference type="Proteomes" id="UP001652461">
    <property type="component" value="Unassembled WGS sequence"/>
</dbReference>
<proteinExistence type="predicted"/>
<gene>
    <name evidence="1" type="ORF">OCV63_02070</name>
</gene>
<dbReference type="Pfam" id="PF12784">
    <property type="entry name" value="PDDEXK_2"/>
    <property type="match status" value="1"/>
</dbReference>
<dbReference type="PANTHER" id="PTHR41317">
    <property type="entry name" value="PD-(D_E)XK NUCLEASE FAMILY TRANSPOSASE"/>
    <property type="match status" value="1"/>
</dbReference>
<name>A0ABT2RTP0_9FIRM</name>
<dbReference type="InterPro" id="IPR010106">
    <property type="entry name" value="RpnA"/>
</dbReference>
<organism evidence="1 2">
    <name type="scientific">Laedolimicola ammoniilytica</name>
    <dbReference type="NCBI Taxonomy" id="2981771"/>
    <lineage>
        <taxon>Bacteria</taxon>
        <taxon>Bacillati</taxon>
        <taxon>Bacillota</taxon>
        <taxon>Clostridia</taxon>
        <taxon>Lachnospirales</taxon>
        <taxon>Lachnospiraceae</taxon>
        <taxon>Laedolimicola</taxon>
    </lineage>
</organism>
<sequence length="300" mass="34295">MGKVGNHGISQDEQNQRYLEERKNHYESVVKKLTIMDDVFMRNVLKKKSCTEYILQIIMGEKNLRVIDQVLQKDYKNLQGKSAILDCVAVNAEGKEINVEFQHEDQGASPKRARYHSGLLDMNTLEPGQDFSKLPESYVIFITRGDVLGYGLPIYHVERKIEEVEKNFKDEAHIIYVTGSNRADTELGRLMHDLNCKNPSEMHSAILAERVYELKETPEGVEIMCNEMQKILDEGIEIGTERGIEKGIKKGIEQGIEQGIEKGIKLCQGFGSSRELAKHKIMEEFSLSAEQAEEKLNLYW</sequence>